<proteinExistence type="predicted"/>
<evidence type="ECO:0000313" key="9">
    <source>
        <dbReference type="Proteomes" id="UP001530400"/>
    </source>
</evidence>
<evidence type="ECO:0000256" key="2">
    <source>
        <dbReference type="ARBA" id="ARBA00004370"/>
    </source>
</evidence>
<dbReference type="Pfam" id="PF00560">
    <property type="entry name" value="LRR_1"/>
    <property type="match status" value="1"/>
</dbReference>
<feature type="chain" id="PRO_5044741132" description="L domain-like protein" evidence="7">
    <location>
        <begin position="17"/>
        <end position="1022"/>
    </location>
</feature>
<dbReference type="EMBL" id="JALLPJ020000038">
    <property type="protein sequence ID" value="KAL3804550.1"/>
    <property type="molecule type" value="Genomic_DNA"/>
</dbReference>
<evidence type="ECO:0008006" key="10">
    <source>
        <dbReference type="Google" id="ProtNLM"/>
    </source>
</evidence>
<dbReference type="GO" id="GO:0016020">
    <property type="term" value="C:membrane"/>
    <property type="evidence" value="ECO:0007669"/>
    <property type="project" value="UniProtKB-SubCell"/>
</dbReference>
<comment type="caution">
    <text evidence="8">The sequence shown here is derived from an EMBL/GenBank/DDBJ whole genome shotgun (WGS) entry which is preliminary data.</text>
</comment>
<dbReference type="InterPro" id="IPR001611">
    <property type="entry name" value="Leu-rich_rpt"/>
</dbReference>
<name>A0ABD3QW46_9STRA</name>
<dbReference type="PANTHER" id="PTHR48059">
    <property type="entry name" value="POLYGALACTURONASE INHIBITOR 1"/>
    <property type="match status" value="1"/>
</dbReference>
<evidence type="ECO:0000313" key="8">
    <source>
        <dbReference type="EMBL" id="KAL3804550.1"/>
    </source>
</evidence>
<dbReference type="AlphaFoldDB" id="A0ABD3QW46"/>
<organism evidence="8 9">
    <name type="scientific">Cyclotella atomus</name>
    <dbReference type="NCBI Taxonomy" id="382360"/>
    <lineage>
        <taxon>Eukaryota</taxon>
        <taxon>Sar</taxon>
        <taxon>Stramenopiles</taxon>
        <taxon>Ochrophyta</taxon>
        <taxon>Bacillariophyta</taxon>
        <taxon>Coscinodiscophyceae</taxon>
        <taxon>Thalassiosirophycidae</taxon>
        <taxon>Stephanodiscales</taxon>
        <taxon>Stephanodiscaceae</taxon>
        <taxon>Cyclotella</taxon>
    </lineage>
</organism>
<gene>
    <name evidence="8" type="ORF">ACHAWO_005445</name>
</gene>
<reference evidence="8 9" key="1">
    <citation type="submission" date="2024-10" db="EMBL/GenBank/DDBJ databases">
        <title>Updated reference genomes for cyclostephanoid diatoms.</title>
        <authorList>
            <person name="Roberts W.R."/>
            <person name="Alverson A.J."/>
        </authorList>
    </citation>
    <scope>NUCLEOTIDE SEQUENCE [LARGE SCALE GENOMIC DNA]</scope>
    <source>
        <strain evidence="8 9">AJA010-31</strain>
    </source>
</reference>
<feature type="region of interest" description="Disordered" evidence="6">
    <location>
        <begin position="822"/>
        <end position="913"/>
    </location>
</feature>
<sequence>MKTALISILILAGAEARDKGMLRNKTRNYNKMNRVENNAVQAEDVMFWMRDLQMGSMPSKPSGANTPSPSVVFTAFPTNVGTAFSTVHGGDDLYAGYGDDAYAGYGDDMTDDVNVDSSFNCPPASFVGCTAPDPSNPIDECPTIGEPCTDGNPGEYCCRDGCPRNYCTAKDFIGDDGFQTPQPTMVDTPQPTLKATPAPTFKCNINPNTRRTQLTNIIASVSAKADLNSANTPQSLALNWLVDDDLARVCPSTDADERDAIIQRYVLALFYYSTNGSNPANDPTWKQCTAPKEFTQAGVNAANSGCDLTTTNSTQIFPDDIRGKNAWLSLESECTWGGVSCYPDSSSSAGKVNAIEFENNGIEGTLPDEIEQLDEMRWFSSERGLLSGPIPSSIGNLQKLLLLDMDFNELSGPLPDALWQLTQLRQLDLNDNQLTGTLSESIGDLSELRFFQIDNNNLSGTIPGGLGDAVNFGLIGLSGNNLVGAMPSVVCDLRPSPLQTLVVDCNIECSIPDCCTSCTSSFATRNRIQSPIHSLNIMRLSVYSTSSLAAAVFVTRAAAVSAIDTSYEAQVQAQPADVTQGATLGEECSFVKSPQLRGGADAGILECAEPEQMCVEDKYSSLGGRCALIASSRRGLQTSNTPACISKCTGVDACSGLSASFIADNIADGSCCGFRACKGISGTTSIGPGSCLGNKATIGKGSCTGDSIQGDPKYSLFGFSCAYLQGSVGDSSCFEYAACYQGEVDYKTFDIGDNSCRGRASCSYTGDYSIDDNSCNEYYACYSSYGDIGKGSCNNSVACENNLASIGDYVCNKSAECQDNAAPLPPATSSPTKKPSLAPTSNAPTTALNSPTKKPVPTTSPTKIPTVAPTSAAPSKPPSARPTMPTVQTRKPSKSKSGKTGGSSSKSNKSTKKANTVAIAWFEETGGAPLDTAKPTSRIYIAEEPAGAPLDTAKPTSRIYIANKPASSPSRSNKPTRRQYLTNKPVSSFFQLTHENSFSEEEQEFTFDNFFVVADNDEPVRV</sequence>
<dbReference type="PANTHER" id="PTHR48059:SF38">
    <property type="entry name" value="OS04G0534166 PROTEIN"/>
    <property type="match status" value="1"/>
</dbReference>
<dbReference type="FunFam" id="3.80.10.10:FF:000400">
    <property type="entry name" value="Nuclear pore complex protein NUP107"/>
    <property type="match status" value="1"/>
</dbReference>
<feature type="compositionally biased region" description="Low complexity" evidence="6">
    <location>
        <begin position="850"/>
        <end position="874"/>
    </location>
</feature>
<dbReference type="Proteomes" id="UP001530400">
    <property type="component" value="Unassembled WGS sequence"/>
</dbReference>
<keyword evidence="3 7" id="KW-0732">Signal</keyword>
<feature type="compositionally biased region" description="Polar residues" evidence="6">
    <location>
        <begin position="838"/>
        <end position="849"/>
    </location>
</feature>
<evidence type="ECO:0000256" key="6">
    <source>
        <dbReference type="SAM" id="MobiDB-lite"/>
    </source>
</evidence>
<dbReference type="InterPro" id="IPR032675">
    <property type="entry name" value="LRR_dom_sf"/>
</dbReference>
<evidence type="ECO:0000256" key="5">
    <source>
        <dbReference type="ARBA" id="ARBA00023136"/>
    </source>
</evidence>
<protein>
    <recommendedName>
        <fullName evidence="10">L domain-like protein</fullName>
    </recommendedName>
</protein>
<dbReference type="Gene3D" id="3.80.10.10">
    <property type="entry name" value="Ribonuclease Inhibitor"/>
    <property type="match status" value="1"/>
</dbReference>
<dbReference type="InterPro" id="IPR051848">
    <property type="entry name" value="PGIP"/>
</dbReference>
<evidence type="ECO:0000256" key="3">
    <source>
        <dbReference type="ARBA" id="ARBA00022729"/>
    </source>
</evidence>
<keyword evidence="4" id="KW-0677">Repeat</keyword>
<comment type="subcellular location">
    <subcellularLocation>
        <location evidence="1">Cell envelope</location>
    </subcellularLocation>
    <subcellularLocation>
        <location evidence="2">Membrane</location>
    </subcellularLocation>
</comment>
<feature type="signal peptide" evidence="7">
    <location>
        <begin position="1"/>
        <end position="16"/>
    </location>
</feature>
<keyword evidence="9" id="KW-1185">Reference proteome</keyword>
<keyword evidence="5" id="KW-0472">Membrane</keyword>
<accession>A0ABD3QW46</accession>
<evidence type="ECO:0000256" key="4">
    <source>
        <dbReference type="ARBA" id="ARBA00022737"/>
    </source>
</evidence>
<evidence type="ECO:0000256" key="7">
    <source>
        <dbReference type="SAM" id="SignalP"/>
    </source>
</evidence>
<evidence type="ECO:0000256" key="1">
    <source>
        <dbReference type="ARBA" id="ARBA00004196"/>
    </source>
</evidence>
<dbReference type="SUPFAM" id="SSF52058">
    <property type="entry name" value="L domain-like"/>
    <property type="match status" value="1"/>
</dbReference>